<evidence type="ECO:0000313" key="2">
    <source>
        <dbReference type="EMBL" id="CAE7295677.1"/>
    </source>
</evidence>
<reference evidence="2" key="1">
    <citation type="submission" date="2021-02" db="EMBL/GenBank/DDBJ databases">
        <authorList>
            <person name="Dougan E. K."/>
            <person name="Rhodes N."/>
            <person name="Thang M."/>
            <person name="Chan C."/>
        </authorList>
    </citation>
    <scope>NUCLEOTIDE SEQUENCE</scope>
</reference>
<dbReference type="Proteomes" id="UP000604046">
    <property type="component" value="Unassembled WGS sequence"/>
</dbReference>
<accession>A0A812NMV1</accession>
<dbReference type="EMBL" id="CAJNDS010002002">
    <property type="protein sequence ID" value="CAE7295677.1"/>
    <property type="molecule type" value="Genomic_DNA"/>
</dbReference>
<evidence type="ECO:0000256" key="1">
    <source>
        <dbReference type="SAM" id="MobiDB-lite"/>
    </source>
</evidence>
<gene>
    <name evidence="2" type="primary">DUS2</name>
    <name evidence="2" type="ORF">SNAT2548_LOCUS15569</name>
</gene>
<feature type="region of interest" description="Disordered" evidence="1">
    <location>
        <begin position="15"/>
        <end position="38"/>
    </location>
</feature>
<organism evidence="2 3">
    <name type="scientific">Symbiodinium natans</name>
    <dbReference type="NCBI Taxonomy" id="878477"/>
    <lineage>
        <taxon>Eukaryota</taxon>
        <taxon>Sar</taxon>
        <taxon>Alveolata</taxon>
        <taxon>Dinophyceae</taxon>
        <taxon>Suessiales</taxon>
        <taxon>Symbiodiniaceae</taxon>
        <taxon>Symbiodinium</taxon>
    </lineage>
</organism>
<sequence length="158" mass="17434">MQVWEWSGAEATTVHLRQRQEPRRSRRTGTSCPDYPSPGQRRFFNRRQIAEFWKHCAATDANGAAQAGGRPTGPAGIMIARGVWNRTIFCRQGAKAIGGVEAPGFEEMIRSYVRTAVATNASYQNTKWVLGLGQMMVAGTGVLVPTTFQGQQPEDHQP</sequence>
<evidence type="ECO:0000313" key="3">
    <source>
        <dbReference type="Proteomes" id="UP000604046"/>
    </source>
</evidence>
<keyword evidence="3" id="KW-1185">Reference proteome</keyword>
<protein>
    <submittedName>
        <fullName evidence="2">DUS2 protein</fullName>
    </submittedName>
</protein>
<name>A0A812NMV1_9DINO</name>
<comment type="caution">
    <text evidence="2">The sequence shown here is derived from an EMBL/GenBank/DDBJ whole genome shotgun (WGS) entry which is preliminary data.</text>
</comment>
<dbReference type="AlphaFoldDB" id="A0A812NMV1"/>
<proteinExistence type="predicted"/>